<dbReference type="Pfam" id="PF00581">
    <property type="entry name" value="Rhodanese"/>
    <property type="match status" value="1"/>
</dbReference>
<keyword evidence="1" id="KW-1133">Transmembrane helix</keyword>
<accession>A0A1I1TY01</accession>
<evidence type="ECO:0000313" key="8">
    <source>
        <dbReference type="Proteomes" id="UP000422837"/>
    </source>
</evidence>
<reference evidence="6 7" key="1">
    <citation type="submission" date="2018-08" db="EMBL/GenBank/DDBJ databases">
        <title>A genome reference for cultivated species of the human gut microbiota.</title>
        <authorList>
            <person name="Zou Y."/>
            <person name="Xue W."/>
            <person name="Luo G."/>
        </authorList>
    </citation>
    <scope>NUCLEOTIDE SEQUENCE [LARGE SCALE GENOMIC DNA]</scope>
    <source>
        <strain evidence="6 7">AF48-16</strain>
    </source>
</reference>
<evidence type="ECO:0000313" key="6">
    <source>
        <dbReference type="EMBL" id="RHK06529.1"/>
    </source>
</evidence>
<reference evidence="5 8" key="2">
    <citation type="submission" date="2019-11" db="EMBL/GenBank/DDBJ databases">
        <title>Detection and genome characteristic of a blood enterococcus casselifavus isolate from Zhengzhou,china.</title>
        <authorList>
            <person name="Wen P."/>
        </authorList>
    </citation>
    <scope>NUCLEOTIDE SEQUENCE [LARGE SCALE GENOMIC DNA]</scope>
    <source>
        <strain evidence="5 8">EC291</strain>
    </source>
</reference>
<dbReference type="Proteomes" id="UP000286288">
    <property type="component" value="Unassembled WGS sequence"/>
</dbReference>
<evidence type="ECO:0000259" key="2">
    <source>
        <dbReference type="PROSITE" id="PS50206"/>
    </source>
</evidence>
<dbReference type="EMBL" id="JARQDV010000003">
    <property type="protein sequence ID" value="MDT2964221.1"/>
    <property type="molecule type" value="Genomic_DNA"/>
</dbReference>
<dbReference type="OrthoDB" id="9808735at2"/>
<dbReference type="PANTHER" id="PTHR43031:SF18">
    <property type="entry name" value="RHODANESE-RELATED SULFURTRANSFERASES"/>
    <property type="match status" value="1"/>
</dbReference>
<gene>
    <name evidence="6" type="ORF">DW084_08195</name>
    <name evidence="5" type="ORF">GFU50_11950</name>
    <name evidence="3" type="ORF">P7I32_06340</name>
    <name evidence="4" type="ORF">P7I34_09770</name>
</gene>
<dbReference type="PANTHER" id="PTHR43031">
    <property type="entry name" value="FAD-DEPENDENT OXIDOREDUCTASE"/>
    <property type="match status" value="1"/>
</dbReference>
<evidence type="ECO:0000313" key="9">
    <source>
        <dbReference type="Proteomes" id="UP001253851"/>
    </source>
</evidence>
<feature type="transmembrane region" description="Helical" evidence="1">
    <location>
        <begin position="6"/>
        <end position="25"/>
    </location>
</feature>
<dbReference type="SUPFAM" id="SSF52821">
    <property type="entry name" value="Rhodanese/Cell cycle control phosphatase"/>
    <property type="match status" value="1"/>
</dbReference>
<dbReference type="InterPro" id="IPR001763">
    <property type="entry name" value="Rhodanese-like_dom"/>
</dbReference>
<keyword evidence="1" id="KW-0812">Transmembrane</keyword>
<name>A0A1I1TY01_ENTCA</name>
<dbReference type="SMART" id="SM00450">
    <property type="entry name" value="RHOD"/>
    <property type="match status" value="1"/>
</dbReference>
<organism evidence="6 7">
    <name type="scientific">Enterococcus casseliflavus</name>
    <name type="common">Enterococcus flavescens</name>
    <dbReference type="NCBI Taxonomy" id="37734"/>
    <lineage>
        <taxon>Bacteria</taxon>
        <taxon>Bacillati</taxon>
        <taxon>Bacillota</taxon>
        <taxon>Bacilli</taxon>
        <taxon>Lactobacillales</taxon>
        <taxon>Enterococcaceae</taxon>
        <taxon>Enterococcus</taxon>
    </lineage>
</organism>
<feature type="domain" description="Rhodanese" evidence="2">
    <location>
        <begin position="44"/>
        <end position="132"/>
    </location>
</feature>
<dbReference type="EMBL" id="JARQDZ010000003">
    <property type="protein sequence ID" value="MDT2982949.1"/>
    <property type="molecule type" value="Genomic_DNA"/>
</dbReference>
<dbReference type="EMBL" id="QRMZ01000009">
    <property type="protein sequence ID" value="RHK06529.1"/>
    <property type="molecule type" value="Genomic_DNA"/>
</dbReference>
<dbReference type="Proteomes" id="UP001268896">
    <property type="component" value="Unassembled WGS sequence"/>
</dbReference>
<evidence type="ECO:0000313" key="7">
    <source>
        <dbReference type="Proteomes" id="UP000286288"/>
    </source>
</evidence>
<dbReference type="AlphaFoldDB" id="A0A1I1TY01"/>
<dbReference type="EMBL" id="CP046123">
    <property type="protein sequence ID" value="QGN30184.1"/>
    <property type="molecule type" value="Genomic_DNA"/>
</dbReference>
<evidence type="ECO:0000256" key="1">
    <source>
        <dbReference type="SAM" id="Phobius"/>
    </source>
</evidence>
<reference evidence="3 9" key="3">
    <citation type="submission" date="2023-03" db="EMBL/GenBank/DDBJ databases">
        <authorList>
            <person name="Shen W."/>
            <person name="Cai J."/>
        </authorList>
    </citation>
    <scope>NUCLEOTIDE SEQUENCE</scope>
    <source>
        <strain evidence="4 9">B516</strain>
        <strain evidence="3">K72-2</strain>
    </source>
</reference>
<sequence length="133" mass="15222">MTPIMWLNLVLGLIILAIALNWAYFQIMGRRSATIISEDEFKAGMKKAQVIDVREKNEFDSGHILGARNIPFTVLTNSFSAFRKDQPIYLYDTRKSLSIRAANKLRKEGFTNVYILKEGYEGWSGKTKKKNSL</sequence>
<dbReference type="Proteomes" id="UP000422837">
    <property type="component" value="Chromosome"/>
</dbReference>
<evidence type="ECO:0000313" key="3">
    <source>
        <dbReference type="EMBL" id="MDT2964221.1"/>
    </source>
</evidence>
<protein>
    <submittedName>
        <fullName evidence="6">Rhodanese-like domain-containing protein</fullName>
    </submittedName>
</protein>
<evidence type="ECO:0000313" key="5">
    <source>
        <dbReference type="EMBL" id="QGN30184.1"/>
    </source>
</evidence>
<dbReference type="CDD" id="cd00158">
    <property type="entry name" value="RHOD"/>
    <property type="match status" value="1"/>
</dbReference>
<dbReference type="InterPro" id="IPR050229">
    <property type="entry name" value="GlpE_sulfurtransferase"/>
</dbReference>
<dbReference type="Gene3D" id="3.40.250.10">
    <property type="entry name" value="Rhodanese-like domain"/>
    <property type="match status" value="1"/>
</dbReference>
<proteinExistence type="predicted"/>
<dbReference type="InterPro" id="IPR036873">
    <property type="entry name" value="Rhodanese-like_dom_sf"/>
</dbReference>
<dbReference type="PROSITE" id="PS50206">
    <property type="entry name" value="RHODANESE_3"/>
    <property type="match status" value="1"/>
</dbReference>
<dbReference type="GeneID" id="15142727"/>
<dbReference type="Proteomes" id="UP001253851">
    <property type="component" value="Unassembled WGS sequence"/>
</dbReference>
<evidence type="ECO:0000313" key="4">
    <source>
        <dbReference type="EMBL" id="MDT2982949.1"/>
    </source>
</evidence>
<dbReference type="RefSeq" id="WP_005229396.1">
    <property type="nucleotide sequence ID" value="NZ_BAAAXK010000017.1"/>
</dbReference>
<keyword evidence="1" id="KW-0472">Membrane</keyword>